<dbReference type="Pfam" id="PF00436">
    <property type="entry name" value="SSB"/>
    <property type="match status" value="1"/>
</dbReference>
<dbReference type="GO" id="GO:0009295">
    <property type="term" value="C:nucleoid"/>
    <property type="evidence" value="ECO:0007669"/>
    <property type="project" value="TreeGrafter"/>
</dbReference>
<dbReference type="InParanoid" id="A0A2I1DIX9"/>
<dbReference type="NCBIfam" id="TIGR00621">
    <property type="entry name" value="ssb"/>
    <property type="match status" value="1"/>
</dbReference>
<accession>A0A2I1DIX9</accession>
<evidence type="ECO:0000256" key="3">
    <source>
        <dbReference type="PIRNR" id="PIRNR002070"/>
    </source>
</evidence>
<reference evidence="5 6" key="1">
    <citation type="submission" date="2017-03" db="EMBL/GenBank/DDBJ databases">
        <title>Draft genime sequence of the acidophilic sulfur-oxidizing bacterium Acidithiobacillus sp. SH, isolated from seawater.</title>
        <authorList>
            <person name="Sharmin S."/>
            <person name="Tokuhisa M."/>
            <person name="Kanao T."/>
            <person name="Kamimura K."/>
        </authorList>
    </citation>
    <scope>NUCLEOTIDE SEQUENCE [LARGE SCALE GENOMIC DNA]</scope>
    <source>
        <strain evidence="5 6">SH</strain>
    </source>
</reference>
<dbReference type="CDD" id="cd04496">
    <property type="entry name" value="SSB_OBF"/>
    <property type="match status" value="1"/>
</dbReference>
<evidence type="ECO:0000256" key="2">
    <source>
        <dbReference type="HAMAP-Rule" id="MF_00984"/>
    </source>
</evidence>
<comment type="caution">
    <text evidence="2">Lacks conserved residue(s) required for the propagation of feature annotation.</text>
</comment>
<dbReference type="PANTHER" id="PTHR10302:SF27">
    <property type="entry name" value="SINGLE-STRANDED DNA-BINDING PROTEIN"/>
    <property type="match status" value="1"/>
</dbReference>
<keyword evidence="6" id="KW-1185">Reference proteome</keyword>
<dbReference type="GO" id="GO:0003697">
    <property type="term" value="F:single-stranded DNA binding"/>
    <property type="evidence" value="ECO:0007669"/>
    <property type="project" value="UniProtKB-UniRule"/>
</dbReference>
<dbReference type="FunCoup" id="A0A2I1DIX9">
    <property type="interactions" value="420"/>
</dbReference>
<evidence type="ECO:0000313" key="6">
    <source>
        <dbReference type="Proteomes" id="UP000234329"/>
    </source>
</evidence>
<dbReference type="PANTHER" id="PTHR10302">
    <property type="entry name" value="SINGLE-STRANDED DNA-BINDING PROTEIN"/>
    <property type="match status" value="1"/>
</dbReference>
<dbReference type="InterPro" id="IPR011344">
    <property type="entry name" value="ssDNA-bd"/>
</dbReference>
<dbReference type="AlphaFoldDB" id="A0A2I1DIX9"/>
<gene>
    <name evidence="5" type="ORF">B1757_12860</name>
</gene>
<dbReference type="InterPro" id="IPR000424">
    <property type="entry name" value="Primosome_PriB/ssb"/>
</dbReference>
<dbReference type="RefSeq" id="WP_101538704.1">
    <property type="nucleotide sequence ID" value="NZ_MXAV01000048.1"/>
</dbReference>
<dbReference type="PIRSF" id="PIRSF002070">
    <property type="entry name" value="SSB"/>
    <property type="match status" value="1"/>
</dbReference>
<dbReference type="PROSITE" id="PS50935">
    <property type="entry name" value="SSB"/>
    <property type="match status" value="1"/>
</dbReference>
<proteinExistence type="inferred from homology"/>
<protein>
    <recommendedName>
        <fullName evidence="2 3">Single-stranded DNA-binding protein</fullName>
        <shortName evidence="2">SSB</shortName>
    </recommendedName>
</protein>
<sequence>MAAVNKAIILGNLGQDPEMHYSSSGKAIVNLSVATSEKFKDRDGNSNERTEWHRIVLFGRQAEVAGEYLRKGSTAYFEGRLQTRKWEDRDGVERYTTEIVCDRMQLIGSAKGGNGDRESHRESRNDARQQNSPRGNAGPANNHPPIDNDDFDDIPFAQGDFTETTDGFGKLLKRVRF</sequence>
<dbReference type="OrthoDB" id="5293989at2"/>
<feature type="DNA-binding region" evidence="2">
    <location>
        <begin position="52"/>
        <end position="58"/>
    </location>
</feature>
<organism evidence="5 6">
    <name type="scientific">Acidithiobacillus marinus</name>
    <dbReference type="NCBI Taxonomy" id="187490"/>
    <lineage>
        <taxon>Bacteria</taxon>
        <taxon>Pseudomonadati</taxon>
        <taxon>Pseudomonadota</taxon>
        <taxon>Acidithiobacillia</taxon>
        <taxon>Acidithiobacillales</taxon>
        <taxon>Acidithiobacillaceae</taxon>
        <taxon>Acidithiobacillus</taxon>
    </lineage>
</organism>
<evidence type="ECO:0000256" key="4">
    <source>
        <dbReference type="SAM" id="MobiDB-lite"/>
    </source>
</evidence>
<comment type="caution">
    <text evidence="5">The sequence shown here is derived from an EMBL/GenBank/DDBJ whole genome shotgun (WGS) entry which is preliminary data.</text>
</comment>
<dbReference type="GO" id="GO:0006260">
    <property type="term" value="P:DNA replication"/>
    <property type="evidence" value="ECO:0007669"/>
    <property type="project" value="InterPro"/>
</dbReference>
<feature type="region of interest" description="Disordered" evidence="4">
    <location>
        <begin position="106"/>
        <end position="160"/>
    </location>
</feature>
<feature type="compositionally biased region" description="Basic and acidic residues" evidence="4">
    <location>
        <begin position="114"/>
        <end position="127"/>
    </location>
</feature>
<comment type="subunit">
    <text evidence="2">Homotetramer.</text>
</comment>
<evidence type="ECO:0000256" key="1">
    <source>
        <dbReference type="ARBA" id="ARBA00023125"/>
    </source>
</evidence>
<dbReference type="InterPro" id="IPR012340">
    <property type="entry name" value="NA-bd_OB-fold"/>
</dbReference>
<evidence type="ECO:0000313" key="5">
    <source>
        <dbReference type="EMBL" id="PKY09834.1"/>
    </source>
</evidence>
<keyword evidence="1 2" id="KW-0238">DNA-binding</keyword>
<dbReference type="HAMAP" id="MF_00984">
    <property type="entry name" value="SSB"/>
    <property type="match status" value="1"/>
</dbReference>
<name>A0A2I1DIX9_9PROT</name>
<dbReference type="Proteomes" id="UP000234329">
    <property type="component" value="Unassembled WGS sequence"/>
</dbReference>
<dbReference type="EMBL" id="MXAV01000048">
    <property type="protein sequence ID" value="PKY09834.1"/>
    <property type="molecule type" value="Genomic_DNA"/>
</dbReference>
<dbReference type="SUPFAM" id="SSF50249">
    <property type="entry name" value="Nucleic acid-binding proteins"/>
    <property type="match status" value="1"/>
</dbReference>
<dbReference type="Gene3D" id="2.40.50.140">
    <property type="entry name" value="Nucleic acid-binding proteins"/>
    <property type="match status" value="1"/>
</dbReference>